<reference evidence="3" key="1">
    <citation type="journal article" date="2019" name="Int. J. Syst. Evol. Microbiol.">
        <title>The Global Catalogue of Microorganisms (GCM) 10K type strain sequencing project: providing services to taxonomists for standard genome sequencing and annotation.</title>
        <authorList>
            <consortium name="The Broad Institute Genomics Platform"/>
            <consortium name="The Broad Institute Genome Sequencing Center for Infectious Disease"/>
            <person name="Wu L."/>
            <person name="Ma J."/>
        </authorList>
    </citation>
    <scope>NUCLEOTIDE SEQUENCE [LARGE SCALE GENOMIC DNA]</scope>
    <source>
        <strain evidence="3">CGMCC 1.12286</strain>
    </source>
</reference>
<sequence>MEQHITFERHIRDTAIVFFTVFAIINGLPDDGFKHVCKCSATLFCTVRLILAILILLPEELFKDA</sequence>
<proteinExistence type="predicted"/>
<evidence type="ECO:0000313" key="3">
    <source>
        <dbReference type="Proteomes" id="UP001597079"/>
    </source>
</evidence>
<gene>
    <name evidence="2" type="ORF">ACFSB2_20290</name>
</gene>
<organism evidence="2 3">
    <name type="scientific">Alicyclobacillus fodiniaquatilis</name>
    <dbReference type="NCBI Taxonomy" id="1661150"/>
    <lineage>
        <taxon>Bacteria</taxon>
        <taxon>Bacillati</taxon>
        <taxon>Bacillota</taxon>
        <taxon>Bacilli</taxon>
        <taxon>Bacillales</taxon>
        <taxon>Alicyclobacillaceae</taxon>
        <taxon>Alicyclobacillus</taxon>
    </lineage>
</organism>
<keyword evidence="1" id="KW-0472">Membrane</keyword>
<evidence type="ECO:0000256" key="1">
    <source>
        <dbReference type="SAM" id="Phobius"/>
    </source>
</evidence>
<keyword evidence="1" id="KW-0812">Transmembrane</keyword>
<keyword evidence="1" id="KW-1133">Transmembrane helix</keyword>
<dbReference type="EMBL" id="JBHUCX010000083">
    <property type="protein sequence ID" value="MFD1677018.1"/>
    <property type="molecule type" value="Genomic_DNA"/>
</dbReference>
<keyword evidence="3" id="KW-1185">Reference proteome</keyword>
<accession>A0ABW4JPE4</accession>
<feature type="transmembrane region" description="Helical" evidence="1">
    <location>
        <begin position="12"/>
        <end position="28"/>
    </location>
</feature>
<feature type="transmembrane region" description="Helical" evidence="1">
    <location>
        <begin position="40"/>
        <end position="57"/>
    </location>
</feature>
<name>A0ABW4JPE4_9BACL</name>
<comment type="caution">
    <text evidence="2">The sequence shown here is derived from an EMBL/GenBank/DDBJ whole genome shotgun (WGS) entry which is preliminary data.</text>
</comment>
<dbReference type="Proteomes" id="UP001597079">
    <property type="component" value="Unassembled WGS sequence"/>
</dbReference>
<evidence type="ECO:0000313" key="2">
    <source>
        <dbReference type="EMBL" id="MFD1677018.1"/>
    </source>
</evidence>
<dbReference type="RefSeq" id="WP_377944928.1">
    <property type="nucleotide sequence ID" value="NZ_JBHUCX010000083.1"/>
</dbReference>
<protein>
    <submittedName>
        <fullName evidence="2">Uncharacterized protein</fullName>
    </submittedName>
</protein>